<comment type="similarity">
    <text evidence="1 3">Belongs to the short-chain dehydrogenases/reductases (SDR) family.</text>
</comment>
<dbReference type="GO" id="GO:0000140">
    <property type="term" value="F:acylglycerone-phosphate reductase (NADP+) activity"/>
    <property type="evidence" value="ECO:0007669"/>
    <property type="project" value="TreeGrafter"/>
</dbReference>
<reference evidence="4 5" key="1">
    <citation type="submission" date="2013-02" db="EMBL/GenBank/DDBJ databases">
        <title>Draft Genome Sequence of Streptomyces afghaniensis, Which Produces Compounds of the Julimycin B-Complex.</title>
        <authorList>
            <person name="Gruening B.A."/>
            <person name="Praeg A."/>
            <person name="Erxleben A."/>
            <person name="Guenther S."/>
            <person name="Fiedler H.-P."/>
            <person name="Goodfellow M."/>
            <person name="Mueller M."/>
        </authorList>
    </citation>
    <scope>NUCLEOTIDE SEQUENCE [LARGE SCALE GENOMIC DNA]</scope>
    <source>
        <strain evidence="4 5">772</strain>
    </source>
</reference>
<name>S4N169_9ACTN</name>
<evidence type="ECO:0000256" key="1">
    <source>
        <dbReference type="ARBA" id="ARBA00006484"/>
    </source>
</evidence>
<evidence type="ECO:0000256" key="3">
    <source>
        <dbReference type="RuleBase" id="RU000363"/>
    </source>
</evidence>
<organism evidence="4 5">
    <name type="scientific">Streptomyces afghaniensis 772</name>
    <dbReference type="NCBI Taxonomy" id="1283301"/>
    <lineage>
        <taxon>Bacteria</taxon>
        <taxon>Bacillati</taxon>
        <taxon>Actinomycetota</taxon>
        <taxon>Actinomycetes</taxon>
        <taxon>Kitasatosporales</taxon>
        <taxon>Streptomycetaceae</taxon>
        <taxon>Streptomyces</taxon>
    </lineage>
</organism>
<proteinExistence type="inferred from homology"/>
<evidence type="ECO:0000256" key="2">
    <source>
        <dbReference type="ARBA" id="ARBA00023002"/>
    </source>
</evidence>
<dbReference type="GO" id="GO:0004806">
    <property type="term" value="F:triacylglycerol lipase activity"/>
    <property type="evidence" value="ECO:0007669"/>
    <property type="project" value="TreeGrafter"/>
</dbReference>
<dbReference type="SUPFAM" id="SSF51735">
    <property type="entry name" value="NAD(P)-binding Rossmann-fold domains"/>
    <property type="match status" value="1"/>
</dbReference>
<dbReference type="HOGENOM" id="CLU_010194_2_6_11"/>
<dbReference type="AlphaFoldDB" id="S4N169"/>
<keyword evidence="5" id="KW-1185">Reference proteome</keyword>
<comment type="caution">
    <text evidence="4">The sequence shown here is derived from an EMBL/GenBank/DDBJ whole genome shotgun (WGS) entry which is preliminary data.</text>
</comment>
<evidence type="ECO:0000313" key="4">
    <source>
        <dbReference type="EMBL" id="EPJ40347.1"/>
    </source>
</evidence>
<keyword evidence="2" id="KW-0560">Oxidoreductase</keyword>
<dbReference type="GO" id="GO:0005811">
    <property type="term" value="C:lipid droplet"/>
    <property type="evidence" value="ECO:0007669"/>
    <property type="project" value="TreeGrafter"/>
</dbReference>
<dbReference type="PRINTS" id="PR00080">
    <property type="entry name" value="SDRFAMILY"/>
</dbReference>
<dbReference type="PATRIC" id="fig|1283301.3.peg.2569"/>
<dbReference type="GO" id="GO:0019433">
    <property type="term" value="P:triglyceride catabolic process"/>
    <property type="evidence" value="ECO:0007669"/>
    <property type="project" value="TreeGrafter"/>
</dbReference>
<dbReference type="EMBL" id="AOPY01001378">
    <property type="protein sequence ID" value="EPJ40347.1"/>
    <property type="molecule type" value="Genomic_DNA"/>
</dbReference>
<dbReference type="PANTHER" id="PTHR44169:SF6">
    <property type="entry name" value="NADPH-DEPENDENT 1-ACYLDIHYDROXYACETONE PHOSPHATE REDUCTASE"/>
    <property type="match status" value="1"/>
</dbReference>
<dbReference type="InterPro" id="IPR002347">
    <property type="entry name" value="SDR_fam"/>
</dbReference>
<dbReference type="NCBIfam" id="NF006119">
    <property type="entry name" value="PRK08264.1-5"/>
    <property type="match status" value="1"/>
</dbReference>
<evidence type="ECO:0000313" key="5">
    <source>
        <dbReference type="Proteomes" id="UP000015001"/>
    </source>
</evidence>
<protein>
    <submittedName>
        <fullName evidence="4">Putative NADPH-dependent 1-acyldihydroxyacetone phosphate reductase</fullName>
    </submittedName>
</protein>
<accession>S4N169</accession>
<dbReference type="PANTHER" id="PTHR44169">
    <property type="entry name" value="NADPH-DEPENDENT 1-ACYLDIHYDROXYACETONE PHOSPHATE REDUCTASE"/>
    <property type="match status" value="1"/>
</dbReference>
<dbReference type="Proteomes" id="UP000015001">
    <property type="component" value="Unassembled WGS sequence"/>
</dbReference>
<dbReference type="Gene3D" id="3.40.50.720">
    <property type="entry name" value="NAD(P)-binding Rossmann-like Domain"/>
    <property type="match status" value="1"/>
</dbReference>
<sequence length="252" mass="26307">MRSHVLHIPLGKKEPMPSLDGAVVLVTGANGGIGTHFVQDALARGAVKVYATARSPRAWDDDRIVPLTLDITDRASIDAAVAAAADVTVLVNNAGAIPPSASLLDVTEADIRANMETNFFGPVFLARAFAPILAAKKGSVLIDVHSVASWYAFGGAYSASKAALWSATNSLRIEFAPMGVHVTGVHMGYVDTGMAAHADGPKMLPTQLVTTVYDAVEAGEYEVLADELTKGVKAALSGPVEALYPDLHSTDT</sequence>
<dbReference type="GO" id="GO:0006654">
    <property type="term" value="P:phosphatidic acid biosynthetic process"/>
    <property type="evidence" value="ECO:0007669"/>
    <property type="project" value="TreeGrafter"/>
</dbReference>
<dbReference type="Pfam" id="PF00106">
    <property type="entry name" value="adh_short"/>
    <property type="match status" value="1"/>
</dbReference>
<dbReference type="InterPro" id="IPR036291">
    <property type="entry name" value="NAD(P)-bd_dom_sf"/>
</dbReference>
<gene>
    <name evidence="4" type="ORF">STAFG_2596</name>
</gene>
<dbReference type="PRINTS" id="PR00081">
    <property type="entry name" value="GDHRDH"/>
</dbReference>